<evidence type="ECO:0000256" key="1">
    <source>
        <dbReference type="ARBA" id="ARBA00004167"/>
    </source>
</evidence>
<dbReference type="GO" id="GO:0016757">
    <property type="term" value="F:glycosyltransferase activity"/>
    <property type="evidence" value="ECO:0007669"/>
    <property type="project" value="UniProtKB-KW"/>
</dbReference>
<dbReference type="eggNOG" id="COG0463">
    <property type="taxonomic scope" value="Bacteria"/>
</dbReference>
<dbReference type="Proteomes" id="UP000002216">
    <property type="component" value="Chromosome"/>
</dbReference>
<dbReference type="KEGG" id="dba:Dbac_0115"/>
<dbReference type="AlphaFoldDB" id="C7LT20"/>
<dbReference type="RefSeq" id="WP_012805329.1">
    <property type="nucleotide sequence ID" value="NC_013173.1"/>
</dbReference>
<dbReference type="SUPFAM" id="SSF53448">
    <property type="entry name" value="Nucleotide-diphospho-sugar transferases"/>
    <property type="match status" value="1"/>
</dbReference>
<gene>
    <name evidence="7" type="ordered locus">Dbac_0115</name>
</gene>
<organism evidence="7 8">
    <name type="scientific">Desulfomicrobium baculatum (strain DSM 4028 / VKM B-1378 / X)</name>
    <name type="common">Desulfovibrio baculatus</name>
    <dbReference type="NCBI Taxonomy" id="525897"/>
    <lineage>
        <taxon>Bacteria</taxon>
        <taxon>Pseudomonadati</taxon>
        <taxon>Thermodesulfobacteriota</taxon>
        <taxon>Desulfovibrionia</taxon>
        <taxon>Desulfovibrionales</taxon>
        <taxon>Desulfomicrobiaceae</taxon>
        <taxon>Desulfomicrobium</taxon>
    </lineage>
</organism>
<evidence type="ECO:0000313" key="7">
    <source>
        <dbReference type="EMBL" id="ACU88244.1"/>
    </source>
</evidence>
<dbReference type="InterPro" id="IPR029044">
    <property type="entry name" value="Nucleotide-diphossugar_trans"/>
</dbReference>
<dbReference type="EMBL" id="CP001629">
    <property type="protein sequence ID" value="ACU88244.1"/>
    <property type="molecule type" value="Genomic_DNA"/>
</dbReference>
<keyword evidence="8" id="KW-1185">Reference proteome</keyword>
<evidence type="ECO:0000256" key="3">
    <source>
        <dbReference type="ARBA" id="ARBA00022679"/>
    </source>
</evidence>
<keyword evidence="3" id="KW-0808">Transferase</keyword>
<dbReference type="PANTHER" id="PTHR21461">
    <property type="entry name" value="GLYCOSYLTRANSFERASE FAMILY 92 PROTEIN"/>
    <property type="match status" value="1"/>
</dbReference>
<keyword evidence="4" id="KW-0812">Transmembrane</keyword>
<comment type="subcellular location">
    <subcellularLocation>
        <location evidence="1">Membrane</location>
        <topology evidence="1">Single-pass membrane protein</topology>
    </subcellularLocation>
</comment>
<dbReference type="OrthoDB" id="1997677at2"/>
<dbReference type="HOGENOM" id="CLU_686475_0_0_7"/>
<dbReference type="CAZy" id="GT2">
    <property type="family name" value="Glycosyltransferase Family 2"/>
</dbReference>
<sequence length="401" mass="47323">MNYLSVCCIAKNEHPFIKEWINHHLLVGAEKIIIFDNDSSPSLKNSVQEYIDHGIVDFFEITGKEQQMAAYDRCLREYEKKSKWIAFIDVDEFIVPKQSEDVRLILTDYEDFGGLGVHWVEFGSSGYLTRPPQMQLQSYVQRFPLDYPKNMHIKSIVQPGRVKGSCDPHRFIYNEPWFCVDENCFPLAESQGPFTAKSIQLNHYYYRSHEDYCKKIERGRADRSDEAGKRKHDAFFQQLDKATVHDDFAQKFANKSEQFLDDFEFVKRLIKDRNDEKSQTKAYYDMVLKNIYLGKTDLAKHLVKKICINEHKKEIIDYINFEICKKNKNDKEALKYLHRLFQRQTDYSSCIDYAEFKISMKQTDDAKNMIKYIQSKFHDILKNDKDKSEYIKNLAAETGTP</sequence>
<evidence type="ECO:0000313" key="8">
    <source>
        <dbReference type="Proteomes" id="UP000002216"/>
    </source>
</evidence>
<evidence type="ECO:0000256" key="6">
    <source>
        <dbReference type="ARBA" id="ARBA00023136"/>
    </source>
</evidence>
<keyword evidence="6" id="KW-0472">Membrane</keyword>
<accession>C7LT20</accession>
<protein>
    <recommendedName>
        <fullName evidence="9">Glycosyl transferase family 2</fullName>
    </recommendedName>
</protein>
<name>C7LT20_DESBD</name>
<evidence type="ECO:0000256" key="4">
    <source>
        <dbReference type="ARBA" id="ARBA00022692"/>
    </source>
</evidence>
<evidence type="ECO:0000256" key="5">
    <source>
        <dbReference type="ARBA" id="ARBA00022989"/>
    </source>
</evidence>
<dbReference type="GO" id="GO:0016020">
    <property type="term" value="C:membrane"/>
    <property type="evidence" value="ECO:0007669"/>
    <property type="project" value="UniProtKB-SubCell"/>
</dbReference>
<dbReference type="PANTHER" id="PTHR21461:SF69">
    <property type="entry name" value="GLYCOSYLTRANSFERASE FAMILY 92 PROTEIN"/>
    <property type="match status" value="1"/>
</dbReference>
<dbReference type="GO" id="GO:0005737">
    <property type="term" value="C:cytoplasm"/>
    <property type="evidence" value="ECO:0007669"/>
    <property type="project" value="TreeGrafter"/>
</dbReference>
<dbReference type="Pfam" id="PF01697">
    <property type="entry name" value="Glyco_transf_92"/>
    <property type="match status" value="1"/>
</dbReference>
<proteinExistence type="predicted"/>
<dbReference type="STRING" id="525897.Dbac_0115"/>
<evidence type="ECO:0000256" key="2">
    <source>
        <dbReference type="ARBA" id="ARBA00022676"/>
    </source>
</evidence>
<dbReference type="InterPro" id="IPR008166">
    <property type="entry name" value="Glyco_transf_92"/>
</dbReference>
<evidence type="ECO:0008006" key="9">
    <source>
        <dbReference type="Google" id="ProtNLM"/>
    </source>
</evidence>
<keyword evidence="2" id="KW-0328">Glycosyltransferase</keyword>
<reference evidence="7 8" key="1">
    <citation type="journal article" date="2009" name="Stand. Genomic Sci.">
        <title>Complete genome sequence of Desulfomicrobium baculatum type strain (X).</title>
        <authorList>
            <person name="Copeland A."/>
            <person name="Spring S."/>
            <person name="Goker M."/>
            <person name="Schneider S."/>
            <person name="Lapidus A."/>
            <person name="Del Rio T.G."/>
            <person name="Tice H."/>
            <person name="Cheng J.F."/>
            <person name="Chen F."/>
            <person name="Nolan M."/>
            <person name="Bruce D."/>
            <person name="Goodwin L."/>
            <person name="Pitluck S."/>
            <person name="Ivanova N."/>
            <person name="Mavrommatis K."/>
            <person name="Ovchinnikova G."/>
            <person name="Pati A."/>
            <person name="Chen A."/>
            <person name="Palaniappan K."/>
            <person name="Land M."/>
            <person name="Hauser L."/>
            <person name="Chang Y.J."/>
            <person name="Jeffries C.C."/>
            <person name="Meincke L."/>
            <person name="Sims D."/>
            <person name="Brettin T."/>
            <person name="Detter J.C."/>
            <person name="Han C."/>
            <person name="Chain P."/>
            <person name="Bristow J."/>
            <person name="Eisen J.A."/>
            <person name="Markowitz V."/>
            <person name="Hugenholtz P."/>
            <person name="Kyrpides N.C."/>
            <person name="Klenk H.P."/>
            <person name="Lucas S."/>
        </authorList>
    </citation>
    <scope>NUCLEOTIDE SEQUENCE [LARGE SCALE GENOMIC DNA]</scope>
    <source>
        <strain evidence="8">DSM 4028 / VKM B-1378 / X</strain>
    </source>
</reference>
<keyword evidence="5" id="KW-1133">Transmembrane helix</keyword>